<evidence type="ECO:0000313" key="2">
    <source>
        <dbReference type="EMBL" id="SDH70347.1"/>
    </source>
</evidence>
<dbReference type="EMBL" id="FNCN01000020">
    <property type="protein sequence ID" value="SDH70347.1"/>
    <property type="molecule type" value="Genomic_DNA"/>
</dbReference>
<dbReference type="STRING" id="504805.SAMN05421505_120138"/>
<name>A0A1G8EKD7_9ACTN</name>
<evidence type="ECO:0000256" key="1">
    <source>
        <dbReference type="SAM" id="MobiDB-lite"/>
    </source>
</evidence>
<accession>A0A1G8EKD7</accession>
<sequence>MEARRCLTSDRALCGGPAACGGCEPRAADTYWIVLDALLAELPTAPTPGVGLPARGEARPPTWRERVRNATRAFRSDHRSSTQ</sequence>
<reference evidence="2 3" key="1">
    <citation type="submission" date="2016-10" db="EMBL/GenBank/DDBJ databases">
        <authorList>
            <person name="de Groot N.N."/>
        </authorList>
    </citation>
    <scope>NUCLEOTIDE SEQUENCE [LARGE SCALE GENOMIC DNA]</scope>
    <source>
        <strain evidence="2 3">CPCC 201354</strain>
    </source>
</reference>
<organism evidence="2 3">
    <name type="scientific">Sinosporangium album</name>
    <dbReference type="NCBI Taxonomy" id="504805"/>
    <lineage>
        <taxon>Bacteria</taxon>
        <taxon>Bacillati</taxon>
        <taxon>Actinomycetota</taxon>
        <taxon>Actinomycetes</taxon>
        <taxon>Streptosporangiales</taxon>
        <taxon>Streptosporangiaceae</taxon>
        <taxon>Sinosporangium</taxon>
    </lineage>
</organism>
<proteinExistence type="predicted"/>
<feature type="region of interest" description="Disordered" evidence="1">
    <location>
        <begin position="45"/>
        <end position="64"/>
    </location>
</feature>
<dbReference type="Proteomes" id="UP000198923">
    <property type="component" value="Unassembled WGS sequence"/>
</dbReference>
<keyword evidence="3" id="KW-1185">Reference proteome</keyword>
<dbReference type="AlphaFoldDB" id="A0A1G8EKD7"/>
<evidence type="ECO:0000313" key="3">
    <source>
        <dbReference type="Proteomes" id="UP000198923"/>
    </source>
</evidence>
<dbReference type="RefSeq" id="WP_093172352.1">
    <property type="nucleotide sequence ID" value="NZ_FNCN01000020.1"/>
</dbReference>
<gene>
    <name evidence="2" type="ORF">SAMN05421505_120138</name>
</gene>
<protein>
    <submittedName>
        <fullName evidence="2">Uncharacterized protein</fullName>
    </submittedName>
</protein>